<evidence type="ECO:0000313" key="3">
    <source>
        <dbReference type="EMBL" id="AJQ95022.1"/>
    </source>
</evidence>
<dbReference type="Proteomes" id="UP000032266">
    <property type="component" value="Chromosome"/>
</dbReference>
<protein>
    <submittedName>
        <fullName evidence="3">Short-chain dehydrogenase of various substrate specificities</fullName>
        <ecNumber evidence="3">1.1.1.-</ecNumber>
    </submittedName>
</protein>
<dbReference type="Pfam" id="PF00106">
    <property type="entry name" value="adh_short"/>
    <property type="match status" value="1"/>
</dbReference>
<dbReference type="InterPro" id="IPR002347">
    <property type="entry name" value="SDR_fam"/>
</dbReference>
<dbReference type="GO" id="GO:0016020">
    <property type="term" value="C:membrane"/>
    <property type="evidence" value="ECO:0007669"/>
    <property type="project" value="TreeGrafter"/>
</dbReference>
<dbReference type="EC" id="1.1.1.-" evidence="3"/>
<dbReference type="PANTHER" id="PTHR44196:SF1">
    <property type="entry name" value="DEHYDROGENASE_REDUCTASE SDR FAMILY MEMBER 7B"/>
    <property type="match status" value="1"/>
</dbReference>
<dbReference type="GO" id="GO:0016491">
    <property type="term" value="F:oxidoreductase activity"/>
    <property type="evidence" value="ECO:0007669"/>
    <property type="project" value="UniProtKB-KW"/>
</dbReference>
<dbReference type="PRINTS" id="PR00081">
    <property type="entry name" value="GDHRDH"/>
</dbReference>
<reference evidence="3 4" key="1">
    <citation type="submission" date="2014-01" db="EMBL/GenBank/DDBJ databases">
        <title>Full genme sequencing of cellulolytic bacterium Gynuella sunshinyii YC6258T gen. nov., sp. nov.</title>
        <authorList>
            <person name="Khan H."/>
            <person name="Chung E.J."/>
            <person name="Chung Y.R."/>
        </authorList>
    </citation>
    <scope>NUCLEOTIDE SEQUENCE [LARGE SCALE GENOMIC DNA]</scope>
    <source>
        <strain evidence="3 4">YC6258</strain>
    </source>
</reference>
<comment type="similarity">
    <text evidence="1">Belongs to the short-chain dehydrogenases/reductases (SDR) family.</text>
</comment>
<dbReference type="HOGENOM" id="CLU_010194_2_1_6"/>
<accession>A0A0C5VK16</accession>
<evidence type="ECO:0000313" key="4">
    <source>
        <dbReference type="Proteomes" id="UP000032266"/>
    </source>
</evidence>
<dbReference type="InterPro" id="IPR036291">
    <property type="entry name" value="NAD(P)-bd_dom_sf"/>
</dbReference>
<dbReference type="EMBL" id="CP007142">
    <property type="protein sequence ID" value="AJQ95022.1"/>
    <property type="molecule type" value="Genomic_DNA"/>
</dbReference>
<dbReference type="OrthoDB" id="335726at2"/>
<organism evidence="3 4">
    <name type="scientific">Gynuella sunshinyii YC6258</name>
    <dbReference type="NCBI Taxonomy" id="1445510"/>
    <lineage>
        <taxon>Bacteria</taxon>
        <taxon>Pseudomonadati</taxon>
        <taxon>Pseudomonadota</taxon>
        <taxon>Gammaproteobacteria</taxon>
        <taxon>Oceanospirillales</taxon>
        <taxon>Saccharospirillaceae</taxon>
        <taxon>Gynuella</taxon>
    </lineage>
</organism>
<dbReference type="RefSeq" id="WP_044617418.1">
    <property type="nucleotide sequence ID" value="NZ_CP007142.1"/>
</dbReference>
<proteinExistence type="inferred from homology"/>
<keyword evidence="4" id="KW-1185">Reference proteome</keyword>
<dbReference type="Gene3D" id="3.40.50.720">
    <property type="entry name" value="NAD(P)-binding Rossmann-like Domain"/>
    <property type="match status" value="1"/>
</dbReference>
<evidence type="ECO:0000256" key="2">
    <source>
        <dbReference type="ARBA" id="ARBA00023002"/>
    </source>
</evidence>
<dbReference type="SUPFAM" id="SSF51735">
    <property type="entry name" value="NAD(P)-binding Rossmann-fold domains"/>
    <property type="match status" value="1"/>
</dbReference>
<dbReference type="PATRIC" id="fig|1445510.3.peg.2952"/>
<dbReference type="STRING" id="1445510.YC6258_02984"/>
<dbReference type="PANTHER" id="PTHR44196">
    <property type="entry name" value="DEHYDROGENASE/REDUCTASE SDR FAMILY MEMBER 7B"/>
    <property type="match status" value="1"/>
</dbReference>
<gene>
    <name evidence="3" type="ORF">YC6258_02984</name>
</gene>
<keyword evidence="2 3" id="KW-0560">Oxidoreductase</keyword>
<dbReference type="KEGG" id="gsn:YC6258_02984"/>
<dbReference type="AlphaFoldDB" id="A0A0C5VK16"/>
<sequence>MTFNQQTIWIIGASSGIGAALADKLARSGATLILSARRAERLEQLRQSLPGDHHVVQMDISRIEDVHQATKTVLEITDKLDRVVVMAGTYAPSTIDKMTDDNLNMIMAVNFLGPVRVAQCVMPIFRQQGHGQLVLCASVAGYIGLPYAQPYSASKAALINFTESLYAEAPPTTDIKLICPGFVRTPMTDKNRFKMPMIIEPEQAAEAIVKGLNSQHFEIHFPKKFTLLLKVLQSLPYRIKLSLSRKYRPKGT</sequence>
<evidence type="ECO:0000256" key="1">
    <source>
        <dbReference type="ARBA" id="ARBA00006484"/>
    </source>
</evidence>
<name>A0A0C5VK16_9GAMM</name>